<dbReference type="InterPro" id="IPR020846">
    <property type="entry name" value="MFS_dom"/>
</dbReference>
<dbReference type="RefSeq" id="WP_089526020.1">
    <property type="nucleotide sequence ID" value="NZ_NMUQ01000003.1"/>
</dbReference>
<evidence type="ECO:0000256" key="6">
    <source>
        <dbReference type="ARBA" id="ARBA00023136"/>
    </source>
</evidence>
<dbReference type="PRINTS" id="PR01036">
    <property type="entry name" value="TCRTETB"/>
</dbReference>
<dbReference type="PROSITE" id="PS50850">
    <property type="entry name" value="MFS"/>
    <property type="match status" value="1"/>
</dbReference>
<organism evidence="10 11">
    <name type="scientific">Paenibacillus herberti</name>
    <dbReference type="NCBI Taxonomy" id="1619309"/>
    <lineage>
        <taxon>Bacteria</taxon>
        <taxon>Bacillati</taxon>
        <taxon>Bacillota</taxon>
        <taxon>Bacilli</taxon>
        <taxon>Bacillales</taxon>
        <taxon>Paenibacillaceae</taxon>
        <taxon>Paenibacillus</taxon>
    </lineage>
</organism>
<evidence type="ECO:0000256" key="7">
    <source>
        <dbReference type="ARBA" id="ARBA00044273"/>
    </source>
</evidence>
<dbReference type="GO" id="GO:0005886">
    <property type="term" value="C:plasma membrane"/>
    <property type="evidence" value="ECO:0007669"/>
    <property type="project" value="UniProtKB-SubCell"/>
</dbReference>
<evidence type="ECO:0000256" key="4">
    <source>
        <dbReference type="ARBA" id="ARBA00022692"/>
    </source>
</evidence>
<feature type="transmembrane region" description="Helical" evidence="8">
    <location>
        <begin position="315"/>
        <end position="337"/>
    </location>
</feature>
<accession>A0A229NTZ9</accession>
<gene>
    <name evidence="10" type="ORF">CGZ75_19775</name>
</gene>
<dbReference type="AlphaFoldDB" id="A0A229NTZ9"/>
<feature type="transmembrane region" description="Helical" evidence="8">
    <location>
        <begin position="206"/>
        <end position="225"/>
    </location>
</feature>
<evidence type="ECO:0000313" key="10">
    <source>
        <dbReference type="EMBL" id="OXM13312.1"/>
    </source>
</evidence>
<dbReference type="PANTHER" id="PTHR23501:SF191">
    <property type="entry name" value="VACUOLAR BASIC AMINO ACID TRANSPORTER 4"/>
    <property type="match status" value="1"/>
</dbReference>
<dbReference type="FunFam" id="1.20.1720.10:FF:000004">
    <property type="entry name" value="EmrB/QacA family drug resistance transporter"/>
    <property type="match status" value="1"/>
</dbReference>
<dbReference type="GO" id="GO:0022857">
    <property type="term" value="F:transmembrane transporter activity"/>
    <property type="evidence" value="ECO:0007669"/>
    <property type="project" value="InterPro"/>
</dbReference>
<dbReference type="Gene3D" id="1.20.1250.20">
    <property type="entry name" value="MFS general substrate transporter like domains"/>
    <property type="match status" value="1"/>
</dbReference>
<keyword evidence="4 8" id="KW-0812">Transmembrane</keyword>
<dbReference type="InterPro" id="IPR036259">
    <property type="entry name" value="MFS_trans_sf"/>
</dbReference>
<evidence type="ECO:0000259" key="9">
    <source>
        <dbReference type="PROSITE" id="PS50850"/>
    </source>
</evidence>
<keyword evidence="3" id="KW-1003">Cell membrane</keyword>
<feature type="transmembrane region" description="Helical" evidence="8">
    <location>
        <begin position="89"/>
        <end position="108"/>
    </location>
</feature>
<keyword evidence="5 8" id="KW-1133">Transmembrane helix</keyword>
<protein>
    <recommendedName>
        <fullName evidence="7">MFS-type drug efflux transporter P55</fullName>
    </recommendedName>
</protein>
<dbReference type="InterPro" id="IPR011701">
    <property type="entry name" value="MFS"/>
</dbReference>
<feature type="transmembrane region" description="Helical" evidence="8">
    <location>
        <begin position="405"/>
        <end position="428"/>
    </location>
</feature>
<evidence type="ECO:0000256" key="2">
    <source>
        <dbReference type="ARBA" id="ARBA00022448"/>
    </source>
</evidence>
<dbReference type="PANTHER" id="PTHR23501">
    <property type="entry name" value="MAJOR FACILITATOR SUPERFAMILY"/>
    <property type="match status" value="1"/>
</dbReference>
<evidence type="ECO:0000256" key="1">
    <source>
        <dbReference type="ARBA" id="ARBA00004651"/>
    </source>
</evidence>
<dbReference type="OrthoDB" id="9816041at2"/>
<feature type="transmembrane region" description="Helical" evidence="8">
    <location>
        <begin position="114"/>
        <end position="135"/>
    </location>
</feature>
<dbReference type="InterPro" id="IPR005829">
    <property type="entry name" value="Sugar_transporter_CS"/>
</dbReference>
<feature type="transmembrane region" description="Helical" evidence="8">
    <location>
        <begin position="147"/>
        <end position="169"/>
    </location>
</feature>
<comment type="caution">
    <text evidence="10">The sequence shown here is derived from an EMBL/GenBank/DDBJ whole genome shotgun (WGS) entry which is preliminary data.</text>
</comment>
<evidence type="ECO:0000256" key="5">
    <source>
        <dbReference type="ARBA" id="ARBA00022989"/>
    </source>
</evidence>
<feature type="transmembrane region" description="Helical" evidence="8">
    <location>
        <begin position="237"/>
        <end position="259"/>
    </location>
</feature>
<feature type="transmembrane region" description="Helical" evidence="8">
    <location>
        <begin position="175"/>
        <end position="194"/>
    </location>
</feature>
<feature type="transmembrane region" description="Helical" evidence="8">
    <location>
        <begin position="475"/>
        <end position="497"/>
    </location>
</feature>
<feature type="transmembrane region" description="Helical" evidence="8">
    <location>
        <begin position="344"/>
        <end position="362"/>
    </location>
</feature>
<dbReference type="PROSITE" id="PS00216">
    <property type="entry name" value="SUGAR_TRANSPORT_1"/>
    <property type="match status" value="1"/>
</dbReference>
<evidence type="ECO:0000313" key="11">
    <source>
        <dbReference type="Proteomes" id="UP000215145"/>
    </source>
</evidence>
<comment type="subcellular location">
    <subcellularLocation>
        <location evidence="1">Cell membrane</location>
        <topology evidence="1">Multi-pass membrane protein</topology>
    </subcellularLocation>
</comment>
<dbReference type="Gene3D" id="1.20.1720.10">
    <property type="entry name" value="Multidrug resistance protein D"/>
    <property type="match status" value="1"/>
</dbReference>
<dbReference type="Pfam" id="PF07690">
    <property type="entry name" value="MFS_1"/>
    <property type="match status" value="1"/>
</dbReference>
<proteinExistence type="predicted"/>
<name>A0A229NTZ9_9BACL</name>
<keyword evidence="2" id="KW-0813">Transport</keyword>
<evidence type="ECO:0000256" key="3">
    <source>
        <dbReference type="ARBA" id="ARBA00022475"/>
    </source>
</evidence>
<keyword evidence="11" id="KW-1185">Reference proteome</keyword>
<dbReference type="SUPFAM" id="SSF103473">
    <property type="entry name" value="MFS general substrate transporter"/>
    <property type="match status" value="1"/>
</dbReference>
<keyword evidence="6 8" id="KW-0472">Membrane</keyword>
<dbReference type="CDD" id="cd17502">
    <property type="entry name" value="MFS_Azr1_MDR_like"/>
    <property type="match status" value="1"/>
</dbReference>
<sequence length="515" mass="53649">MSLQPSAASAAHPAPGAATSSRIVLAGILVGLIFSELDETIVTTAMPTIIRDLHGMSLYGWVAGIYALALTAFMPILGKMADLFGRKKIYLACMALFIVGSIISGASGSMVMLLIGRGIQGIGAGGLMPIAMLIMTDMYPVEKRAKLMALVGPIMFIPQLAGPLLGGVIVDAISWHWIFFINIPVGVVAAILIGKGLQESRGEGKPSIDWAGAALILGAIVSLLLTPELVNMGSYTWHSPLIIGLLITGAVLLAAFVWVESRAKEPVIPLHLFRNRTVVALGALIFLTMLGIQGSLASFPFYAQHVIGLSPTVSGYMTLPVMAGGIGTSIAVGWVITRIPYKDLIVASLALPIAAFAMLSTIHAGTSIVFILVAFLLLGAGFGVLFGSDNLIVQESVDKRDGGSAIATVQLFQSFGVTIGFSLFGSLLSGRIESGVASIADQLPAGSETAVASGAMPTGLSQPLVHAVESIYSNAFSFIFTLAGIIAVLAFATSWLLKREKLSSSPEPSGEEQVA</sequence>
<dbReference type="EMBL" id="NMUQ01000003">
    <property type="protein sequence ID" value="OXM13312.1"/>
    <property type="molecule type" value="Genomic_DNA"/>
</dbReference>
<evidence type="ECO:0000256" key="8">
    <source>
        <dbReference type="SAM" id="Phobius"/>
    </source>
</evidence>
<feature type="transmembrane region" description="Helical" evidence="8">
    <location>
        <begin position="58"/>
        <end position="77"/>
    </location>
</feature>
<dbReference type="Proteomes" id="UP000215145">
    <property type="component" value="Unassembled WGS sequence"/>
</dbReference>
<feature type="transmembrane region" description="Helical" evidence="8">
    <location>
        <begin position="279"/>
        <end position="303"/>
    </location>
</feature>
<reference evidence="10 11" key="1">
    <citation type="submission" date="2017-07" db="EMBL/GenBank/DDBJ databases">
        <title>Paenibacillus herberti R33 genome sequencing and assembly.</title>
        <authorList>
            <person name="Su W."/>
        </authorList>
    </citation>
    <scope>NUCLEOTIDE SEQUENCE [LARGE SCALE GENOMIC DNA]</scope>
    <source>
        <strain evidence="10 11">R33</strain>
    </source>
</reference>
<feature type="transmembrane region" description="Helical" evidence="8">
    <location>
        <begin position="368"/>
        <end position="393"/>
    </location>
</feature>
<feature type="domain" description="Major facilitator superfamily (MFS) profile" evidence="9">
    <location>
        <begin position="24"/>
        <end position="502"/>
    </location>
</feature>